<gene>
    <name evidence="6" type="ORF">E0H92_38175</name>
</gene>
<dbReference type="InterPro" id="IPR016084">
    <property type="entry name" value="Haem_Oase-like_multi-hlx"/>
</dbReference>
<name>A0A4R0ID62_9ACTN</name>
<proteinExistence type="predicted"/>
<organism evidence="6 7">
    <name type="scientific">Kribbella speibonae</name>
    <dbReference type="NCBI Taxonomy" id="1572660"/>
    <lineage>
        <taxon>Bacteria</taxon>
        <taxon>Bacillati</taxon>
        <taxon>Actinomycetota</taxon>
        <taxon>Actinomycetes</taxon>
        <taxon>Propionibacteriales</taxon>
        <taxon>Kribbellaceae</taxon>
        <taxon>Kribbella</taxon>
    </lineage>
</organism>
<dbReference type="Proteomes" id="UP000294225">
    <property type="component" value="Unassembled WGS sequence"/>
</dbReference>
<sequence length="203" mass="22268">MHGEAEGSSYLAALTKGRLDLTAYAVLVAQHAVIYESLERLAHGFAGDPVAGPFVLPELDRHDALRSDLAYLHSRGIQIGEPTEATLRYAERLAELAAWPGGFVAHHYVRYLGDLSGGQAIGRLIATEYGLTPGGEGVRFYVFEGISPKPFKDRYRTLLDEAPFTADEQERILDEVLVAYRLNVEVLASLADQVLPNYPRVAS</sequence>
<evidence type="ECO:0000313" key="7">
    <source>
        <dbReference type="Proteomes" id="UP000294225"/>
    </source>
</evidence>
<keyword evidence="2 5" id="KW-0479">Metal-binding</keyword>
<evidence type="ECO:0000256" key="2">
    <source>
        <dbReference type="ARBA" id="ARBA00022723"/>
    </source>
</evidence>
<evidence type="ECO:0000256" key="3">
    <source>
        <dbReference type="ARBA" id="ARBA00023004"/>
    </source>
</evidence>
<dbReference type="InterPro" id="IPR016053">
    <property type="entry name" value="Haem_Oase-like"/>
</dbReference>
<evidence type="ECO:0000256" key="5">
    <source>
        <dbReference type="PIRSR" id="PIRSR000343-2"/>
    </source>
</evidence>
<keyword evidence="1 4" id="KW-0349">Heme</keyword>
<feature type="binding site" evidence="4">
    <location>
        <position position="156"/>
    </location>
    <ligand>
        <name>heme b</name>
        <dbReference type="ChEBI" id="CHEBI:60344"/>
    </ligand>
</feature>
<dbReference type="PANTHER" id="PTHR10720">
    <property type="entry name" value="HEME OXYGENASE"/>
    <property type="match status" value="1"/>
</dbReference>
<dbReference type="Gene3D" id="1.20.910.10">
    <property type="entry name" value="Heme oxygenase-like"/>
    <property type="match status" value="1"/>
</dbReference>
<dbReference type="InterPro" id="IPR002051">
    <property type="entry name" value="Haem_Oase"/>
</dbReference>
<dbReference type="CDD" id="cd19165">
    <property type="entry name" value="HemeO"/>
    <property type="match status" value="1"/>
</dbReference>
<dbReference type="EMBL" id="SJKC01000007">
    <property type="protein sequence ID" value="TCC31103.1"/>
    <property type="molecule type" value="Genomic_DNA"/>
</dbReference>
<reference evidence="6 7" key="1">
    <citation type="submission" date="2019-02" db="EMBL/GenBank/DDBJ databases">
        <title>Kribbella capetownensis sp. nov. and Kribbella speibonae sp. nov., isolated from soil.</title>
        <authorList>
            <person name="Curtis S.M."/>
            <person name="Norton I."/>
            <person name="Everest G.J."/>
            <person name="Meyers P.R."/>
        </authorList>
    </citation>
    <scope>NUCLEOTIDE SEQUENCE [LARGE SCALE GENOMIC DNA]</scope>
    <source>
        <strain evidence="6 7">YM55</strain>
    </source>
</reference>
<dbReference type="SUPFAM" id="SSF48613">
    <property type="entry name" value="Heme oxygenase-like"/>
    <property type="match status" value="1"/>
</dbReference>
<evidence type="ECO:0000256" key="1">
    <source>
        <dbReference type="ARBA" id="ARBA00022617"/>
    </source>
</evidence>
<dbReference type="GO" id="GO:0020037">
    <property type="term" value="F:heme binding"/>
    <property type="evidence" value="ECO:0007669"/>
    <property type="project" value="TreeGrafter"/>
</dbReference>
<comment type="caution">
    <text evidence="6">The sequence shown here is derived from an EMBL/GenBank/DDBJ whole genome shotgun (WGS) entry which is preliminary data.</text>
</comment>
<evidence type="ECO:0000313" key="6">
    <source>
        <dbReference type="EMBL" id="TCC31103.1"/>
    </source>
</evidence>
<dbReference type="PIRSF" id="PIRSF000343">
    <property type="entry name" value="Haem_Oase"/>
    <property type="match status" value="1"/>
</dbReference>
<dbReference type="GO" id="GO:0042167">
    <property type="term" value="P:heme catabolic process"/>
    <property type="evidence" value="ECO:0007669"/>
    <property type="project" value="TreeGrafter"/>
</dbReference>
<keyword evidence="3 5" id="KW-0408">Iron</keyword>
<dbReference type="Pfam" id="PF01126">
    <property type="entry name" value="Heme_oxygenase"/>
    <property type="match status" value="1"/>
</dbReference>
<dbReference type="GO" id="GO:0006979">
    <property type="term" value="P:response to oxidative stress"/>
    <property type="evidence" value="ECO:0007669"/>
    <property type="project" value="TreeGrafter"/>
</dbReference>
<dbReference type="GO" id="GO:0046872">
    <property type="term" value="F:metal ion binding"/>
    <property type="evidence" value="ECO:0007669"/>
    <property type="project" value="UniProtKB-KW"/>
</dbReference>
<evidence type="ECO:0000256" key="4">
    <source>
        <dbReference type="PIRSR" id="PIRSR000343-1"/>
    </source>
</evidence>
<dbReference type="AlphaFoldDB" id="A0A4R0ID62"/>
<dbReference type="PRINTS" id="PR00088">
    <property type="entry name" value="HAEMOXYGNASE"/>
</dbReference>
<dbReference type="PANTHER" id="PTHR10720:SF0">
    <property type="entry name" value="HEME OXYGENASE"/>
    <property type="match status" value="1"/>
</dbReference>
<feature type="binding site" description="axial binding residue" evidence="5">
    <location>
        <position position="2"/>
    </location>
    <ligand>
        <name>heme b</name>
        <dbReference type="ChEBI" id="CHEBI:60344"/>
    </ligand>
    <ligandPart>
        <name>Fe</name>
        <dbReference type="ChEBI" id="CHEBI:18248"/>
    </ligandPart>
</feature>
<dbReference type="GO" id="GO:0004392">
    <property type="term" value="F:heme oxygenase (decyclizing) activity"/>
    <property type="evidence" value="ECO:0007669"/>
    <property type="project" value="InterPro"/>
</dbReference>
<feature type="binding site" evidence="4">
    <location>
        <position position="108"/>
    </location>
    <ligand>
        <name>heme b</name>
        <dbReference type="ChEBI" id="CHEBI:60344"/>
    </ligand>
</feature>
<accession>A0A4R0ID62</accession>
<dbReference type="GO" id="GO:0006788">
    <property type="term" value="P:heme oxidation"/>
    <property type="evidence" value="ECO:0007669"/>
    <property type="project" value="InterPro"/>
</dbReference>
<protein>
    <submittedName>
        <fullName evidence="6">Biliverdin-producing heme oxygenase</fullName>
    </submittedName>
</protein>